<dbReference type="Pfam" id="PF00078">
    <property type="entry name" value="RVT_1"/>
    <property type="match status" value="1"/>
</dbReference>
<sequence>MEAYRKRQFYEALTRYNYFPNQKSNIGELPPCLSTRQFTPEVVEALAGMRESDRRCSFGYDLVVYNATRYNNAYRELALIHPKSYSLLAKHIHDHWDDIAYIEANANSIIKPEYRQDGRIMVMNYEDPIEKTTRTLTDSFGKRFQARADVSNCFNSIYSHAIAWGLVGFEHAKDNRQKHLWFNRLDEYQRKCKRNETQGIPIGPATSSVCVEIVLGKVDEELRSEGFQFHRYVDDYNCYCKTNEEAHKFVRILSKALTKYKLNLNIQKTEIVEHPTPDQDSWILNLLGNLPSRLNKAHEDEPKLTDSEAITFINQALTINKQTPDGSVLKYALQLIINFLEEHAFTTVYRSVLNLAWHYPILIPYLDQLLEHANIPNAELQEHLNSLIVENCQYRRSDGICWPLHIMKKRGVLVEQETVNAIVESEDCVGLTILSSMLLIKEPIINFAQNIINSNDDYTKDSYWLLLYQLFRTGDIENAYPNRMFDVLLEHDVDFLPADGSITEAEQECNSIHGRLIFGPVVQADVAEEPEF</sequence>
<name>A0ABN5HT09_9VIBR</name>
<keyword evidence="3" id="KW-1185">Reference proteome</keyword>
<evidence type="ECO:0000313" key="3">
    <source>
        <dbReference type="Proteomes" id="UP000237665"/>
    </source>
</evidence>
<accession>A0ABN5HT09</accession>
<evidence type="ECO:0000313" key="2">
    <source>
        <dbReference type="EMBL" id="AVH30211.1"/>
    </source>
</evidence>
<dbReference type="InterPro" id="IPR000477">
    <property type="entry name" value="RT_dom"/>
</dbReference>
<organism evidence="2 3">
    <name type="scientific">Vibrio diabolicus</name>
    <dbReference type="NCBI Taxonomy" id="50719"/>
    <lineage>
        <taxon>Bacteria</taxon>
        <taxon>Pseudomonadati</taxon>
        <taxon>Pseudomonadota</taxon>
        <taxon>Gammaproteobacteria</taxon>
        <taxon>Vibrionales</taxon>
        <taxon>Vibrionaceae</taxon>
        <taxon>Vibrio</taxon>
        <taxon>Vibrio diabolicus subgroup</taxon>
    </lineage>
</organism>
<dbReference type="SUPFAM" id="SSF56672">
    <property type="entry name" value="DNA/RNA polymerases"/>
    <property type="match status" value="1"/>
</dbReference>
<protein>
    <recommendedName>
        <fullName evidence="1">Reverse transcriptase domain-containing protein</fullName>
    </recommendedName>
</protein>
<dbReference type="Proteomes" id="UP000237665">
    <property type="component" value="Chromosome 2"/>
</dbReference>
<evidence type="ECO:0000259" key="1">
    <source>
        <dbReference type="PROSITE" id="PS50878"/>
    </source>
</evidence>
<dbReference type="PROSITE" id="PS50878">
    <property type="entry name" value="RT_POL"/>
    <property type="match status" value="1"/>
</dbReference>
<gene>
    <name evidence="2" type="ORF">AL468_24245</name>
</gene>
<dbReference type="EMBL" id="CP014133">
    <property type="protein sequence ID" value="AVH30211.1"/>
    <property type="molecule type" value="Genomic_DNA"/>
</dbReference>
<proteinExistence type="predicted"/>
<dbReference type="InterPro" id="IPR043502">
    <property type="entry name" value="DNA/RNA_pol_sf"/>
</dbReference>
<dbReference type="RefSeq" id="WP_104973818.1">
    <property type="nucleotide sequence ID" value="NZ_CP014133.1"/>
</dbReference>
<feature type="domain" description="Reverse transcriptase" evidence="1">
    <location>
        <begin position="1"/>
        <end position="287"/>
    </location>
</feature>
<dbReference type="NCBIfam" id="NF041749">
    <property type="entry name" value="Drt4"/>
    <property type="match status" value="1"/>
</dbReference>
<reference evidence="3" key="1">
    <citation type="submission" date="2017-12" db="EMBL/GenBank/DDBJ databases">
        <title>FDA dAtabase for Regulatory Grade micrObial Sequences (FDA-ARGOS): Supporting development and validation of Infectious Disease Dx tests.</title>
        <authorList>
            <person name="Hoffmann M."/>
            <person name="Allard M."/>
            <person name="Evans P."/>
            <person name="Brown E."/>
            <person name="Tallon L.J."/>
            <person name="Sadzewicz L."/>
            <person name="Sengamalay N."/>
            <person name="Ott S."/>
            <person name="Godinez A."/>
            <person name="Nagaraj S."/>
            <person name="Vavikolanu K."/>
            <person name="Aluvathingal J."/>
            <person name="Nadendla S."/>
            <person name="Hobson J."/>
            <person name="Sichtig H."/>
        </authorList>
    </citation>
    <scope>NUCLEOTIDE SEQUENCE [LARGE SCALE GENOMIC DNA]</scope>
    <source>
        <strain evidence="3">LMG 3418</strain>
    </source>
</reference>
<dbReference type="CDD" id="cd01646">
    <property type="entry name" value="RT_Bac_retron_I"/>
    <property type="match status" value="1"/>
</dbReference>